<accession>A0A9Q0BV72</accession>
<proteinExistence type="predicted"/>
<reference evidence="1" key="1">
    <citation type="journal article" date="2023" name="Genome Biol. Evol.">
        <title>Long-read-based Genome Assembly of Drosophila gunungcola Reveals Fewer Chemosensory Genes in Flower-breeding Species.</title>
        <authorList>
            <person name="Negi A."/>
            <person name="Liao B.Y."/>
            <person name="Yeh S.D."/>
        </authorList>
    </citation>
    <scope>NUCLEOTIDE SEQUENCE</scope>
    <source>
        <strain evidence="1">Sukarami</strain>
    </source>
</reference>
<name>A0A9Q0BV72_9MUSC</name>
<keyword evidence="2" id="KW-1185">Reference proteome</keyword>
<sequence>MSSHRLAICQRNLPEMTTVMLAMPLMMTMTMMKLQAENRARVLHATWRAFS</sequence>
<organism evidence="1 2">
    <name type="scientific">Drosophila gunungcola</name>
    <name type="common">fruit fly</name>
    <dbReference type="NCBI Taxonomy" id="103775"/>
    <lineage>
        <taxon>Eukaryota</taxon>
        <taxon>Metazoa</taxon>
        <taxon>Ecdysozoa</taxon>
        <taxon>Arthropoda</taxon>
        <taxon>Hexapoda</taxon>
        <taxon>Insecta</taxon>
        <taxon>Pterygota</taxon>
        <taxon>Neoptera</taxon>
        <taxon>Endopterygota</taxon>
        <taxon>Diptera</taxon>
        <taxon>Brachycera</taxon>
        <taxon>Muscomorpha</taxon>
        <taxon>Ephydroidea</taxon>
        <taxon>Drosophilidae</taxon>
        <taxon>Drosophila</taxon>
        <taxon>Sophophora</taxon>
    </lineage>
</organism>
<evidence type="ECO:0000313" key="2">
    <source>
        <dbReference type="Proteomes" id="UP001059596"/>
    </source>
</evidence>
<evidence type="ECO:0000313" key="1">
    <source>
        <dbReference type="EMBL" id="KAI8045125.1"/>
    </source>
</evidence>
<dbReference type="Proteomes" id="UP001059596">
    <property type="component" value="Chromosome 3R"/>
</dbReference>
<protein>
    <submittedName>
        <fullName evidence="1">Uncharacterized protein</fullName>
    </submittedName>
</protein>
<gene>
    <name evidence="1" type="ORF">M5D96_001304</name>
</gene>
<dbReference type="AlphaFoldDB" id="A0A9Q0BV72"/>
<comment type="caution">
    <text evidence="1">The sequence shown here is derived from an EMBL/GenBank/DDBJ whole genome shotgun (WGS) entry which is preliminary data.</text>
</comment>
<dbReference type="EMBL" id="JAMKOV010000001">
    <property type="protein sequence ID" value="KAI8045125.1"/>
    <property type="molecule type" value="Genomic_DNA"/>
</dbReference>